<dbReference type="KEGG" id="byl:A4V09_13790"/>
<keyword evidence="4" id="KW-1185">Reference proteome</keyword>
<dbReference type="AlphaFoldDB" id="A0A1C7IE38"/>
<sequence>MSVVIREDRGQYMQNLRDWLEQEKDVPLEEMSGFFKRRIGSYEEQMQTWKEAYVRIADWIGSDTKSILDLGCGTGLELESIFRKYPHICVTGIDMCSTMLEQLERKYGKKDIKLICGDYFQEPFEAAGYDMVISFESLHHFLPEEKRGLFEKIRAALRPGGKFLEGDYIACCEEEEVLLRRECGRKRKAGGILEGQFVHFDIPLTLEHETELLRQAGFSQVNVLDCIEGATFIEAVKHS</sequence>
<dbReference type="GO" id="GO:0032259">
    <property type="term" value="P:methylation"/>
    <property type="evidence" value="ECO:0007669"/>
    <property type="project" value="UniProtKB-KW"/>
</dbReference>
<accession>A0A1C7IE38</accession>
<dbReference type="InterPro" id="IPR029063">
    <property type="entry name" value="SAM-dependent_MTases_sf"/>
</dbReference>
<dbReference type="Proteomes" id="UP000092574">
    <property type="component" value="Chromosome"/>
</dbReference>
<dbReference type="Pfam" id="PF13649">
    <property type="entry name" value="Methyltransf_25"/>
    <property type="match status" value="1"/>
</dbReference>
<dbReference type="OrthoDB" id="465705at2"/>
<dbReference type="EMBL" id="CP015405">
    <property type="protein sequence ID" value="ANU76739.1"/>
    <property type="molecule type" value="Genomic_DNA"/>
</dbReference>
<dbReference type="CDD" id="cd02440">
    <property type="entry name" value="AdoMet_MTases"/>
    <property type="match status" value="1"/>
</dbReference>
<keyword evidence="3" id="KW-0489">Methyltransferase</keyword>
<dbReference type="GO" id="GO:0008168">
    <property type="term" value="F:methyltransferase activity"/>
    <property type="evidence" value="ECO:0007669"/>
    <property type="project" value="UniProtKB-KW"/>
</dbReference>
<keyword evidence="1" id="KW-0808">Transferase</keyword>
<dbReference type="RefSeq" id="WP_084043597.1">
    <property type="nucleotide sequence ID" value="NZ_CP015405.2"/>
</dbReference>
<evidence type="ECO:0000313" key="3">
    <source>
        <dbReference type="EMBL" id="ANU76739.1"/>
    </source>
</evidence>
<proteinExistence type="predicted"/>
<evidence type="ECO:0000313" key="4">
    <source>
        <dbReference type="Proteomes" id="UP000092574"/>
    </source>
</evidence>
<name>A0A1C7IE38_9FIRM</name>
<dbReference type="Gene3D" id="3.40.50.150">
    <property type="entry name" value="Vaccinia Virus protein VP39"/>
    <property type="match status" value="1"/>
</dbReference>
<gene>
    <name evidence="3" type="ORF">A4V09_13790</name>
</gene>
<protein>
    <submittedName>
        <fullName evidence="3">Methyltransferase</fullName>
    </submittedName>
</protein>
<reference evidence="3" key="1">
    <citation type="submission" date="2017-04" db="EMBL/GenBank/DDBJ databases">
        <title>Complete Genome Sequences of Twelve Strains of a Stable Defined Moderately Diverse Mouse Microbiota 2 (sDMDMm2).</title>
        <authorList>
            <person name="Uchimura Y."/>
            <person name="Wyss M."/>
            <person name="Brugiroux S."/>
            <person name="Limenitakis J.P."/>
            <person name="Stecher B."/>
            <person name="McCoy K.D."/>
            <person name="Macpherson A.J."/>
        </authorList>
    </citation>
    <scope>NUCLEOTIDE SEQUENCE</scope>
    <source>
        <strain evidence="3">YL58</strain>
    </source>
</reference>
<dbReference type="SUPFAM" id="SSF53335">
    <property type="entry name" value="S-adenosyl-L-methionine-dependent methyltransferases"/>
    <property type="match status" value="1"/>
</dbReference>
<dbReference type="PROSITE" id="PS51683">
    <property type="entry name" value="SAM_OMT_II"/>
    <property type="match status" value="1"/>
</dbReference>
<evidence type="ECO:0000259" key="2">
    <source>
        <dbReference type="Pfam" id="PF13649"/>
    </source>
</evidence>
<dbReference type="InterPro" id="IPR016461">
    <property type="entry name" value="COMT-like"/>
</dbReference>
<evidence type="ECO:0000256" key="1">
    <source>
        <dbReference type="ARBA" id="ARBA00022679"/>
    </source>
</evidence>
<dbReference type="PANTHER" id="PTHR43861">
    <property type="entry name" value="TRANS-ACONITATE 2-METHYLTRANSFERASE-RELATED"/>
    <property type="match status" value="1"/>
</dbReference>
<feature type="domain" description="Methyltransferase" evidence="2">
    <location>
        <begin position="67"/>
        <end position="161"/>
    </location>
</feature>
<dbReference type="InterPro" id="IPR041698">
    <property type="entry name" value="Methyltransf_25"/>
</dbReference>
<organism evidence="3 4">
    <name type="scientific">Blautia pseudococcoides</name>
    <dbReference type="NCBI Taxonomy" id="1796616"/>
    <lineage>
        <taxon>Bacteria</taxon>
        <taxon>Bacillati</taxon>
        <taxon>Bacillota</taxon>
        <taxon>Clostridia</taxon>
        <taxon>Lachnospirales</taxon>
        <taxon>Lachnospiraceae</taxon>
        <taxon>Blautia</taxon>
    </lineage>
</organism>